<evidence type="ECO:0000256" key="5">
    <source>
        <dbReference type="ARBA" id="ARBA00023004"/>
    </source>
</evidence>
<accession>A0A1Y2BDU5</accession>
<dbReference type="InParanoid" id="A0A1Y2BDU5"/>
<proteinExistence type="predicted"/>
<dbReference type="GO" id="GO:0005506">
    <property type="term" value="F:iron ion binding"/>
    <property type="evidence" value="ECO:0007669"/>
    <property type="project" value="InterPro"/>
</dbReference>
<dbReference type="GO" id="GO:0031418">
    <property type="term" value="F:L-ascorbic acid binding"/>
    <property type="evidence" value="ECO:0007669"/>
    <property type="project" value="InterPro"/>
</dbReference>
<keyword evidence="3" id="KW-0223">Dioxygenase</keyword>
<dbReference type="InterPro" id="IPR006620">
    <property type="entry name" value="Pro_4_hyd_alph"/>
</dbReference>
<protein>
    <recommendedName>
        <fullName evidence="6">Prolyl 4-hydroxylase alpha subunit domain-containing protein</fullName>
    </recommendedName>
</protein>
<evidence type="ECO:0000313" key="7">
    <source>
        <dbReference type="EMBL" id="ORY33009.1"/>
    </source>
</evidence>
<evidence type="ECO:0000256" key="3">
    <source>
        <dbReference type="ARBA" id="ARBA00022964"/>
    </source>
</evidence>
<dbReference type="EMBL" id="MCFC01000007">
    <property type="protein sequence ID" value="ORY33009.1"/>
    <property type="molecule type" value="Genomic_DNA"/>
</dbReference>
<dbReference type="GO" id="GO:0004656">
    <property type="term" value="F:procollagen-proline 4-dioxygenase activity"/>
    <property type="evidence" value="ECO:0007669"/>
    <property type="project" value="TreeGrafter"/>
</dbReference>
<dbReference type="SMART" id="SM00702">
    <property type="entry name" value="P4Hc"/>
    <property type="match status" value="1"/>
</dbReference>
<dbReference type="PANTHER" id="PTHR10869:SF236">
    <property type="entry name" value="PROLYL 4-HYDROXYLASE ALPHA SUBUNIT DOMAIN-CONTAINING PROTEIN"/>
    <property type="match status" value="1"/>
</dbReference>
<dbReference type="InterPro" id="IPR045054">
    <property type="entry name" value="P4HA-like"/>
</dbReference>
<reference evidence="7 8" key="1">
    <citation type="submission" date="2016-07" db="EMBL/GenBank/DDBJ databases">
        <title>Pervasive Adenine N6-methylation of Active Genes in Fungi.</title>
        <authorList>
            <consortium name="DOE Joint Genome Institute"/>
            <person name="Mondo S.J."/>
            <person name="Dannebaum R.O."/>
            <person name="Kuo R.C."/>
            <person name="Labutti K."/>
            <person name="Haridas S."/>
            <person name="Kuo A."/>
            <person name="Salamov A."/>
            <person name="Ahrendt S.R."/>
            <person name="Lipzen A."/>
            <person name="Sullivan W."/>
            <person name="Andreopoulos W.B."/>
            <person name="Clum A."/>
            <person name="Lindquist E."/>
            <person name="Daum C."/>
            <person name="Ramamoorthy G.K."/>
            <person name="Gryganskyi A."/>
            <person name="Culley D."/>
            <person name="Magnuson J.K."/>
            <person name="James T.Y."/>
            <person name="O'Malley M.A."/>
            <person name="Stajich J.E."/>
            <person name="Spatafora J.W."/>
            <person name="Visel A."/>
            <person name="Grigoriev I.V."/>
        </authorList>
    </citation>
    <scope>NUCLEOTIDE SEQUENCE [LARGE SCALE GENOMIC DNA]</scope>
    <source>
        <strain evidence="7 8">68-887.2</strain>
    </source>
</reference>
<dbReference type="Proteomes" id="UP000193986">
    <property type="component" value="Unassembled WGS sequence"/>
</dbReference>
<evidence type="ECO:0000256" key="4">
    <source>
        <dbReference type="ARBA" id="ARBA00023002"/>
    </source>
</evidence>
<dbReference type="InterPro" id="IPR044862">
    <property type="entry name" value="Pro_4_hyd_alph_FE2OG_OXY"/>
</dbReference>
<evidence type="ECO:0000256" key="1">
    <source>
        <dbReference type="ARBA" id="ARBA00001961"/>
    </source>
</evidence>
<dbReference type="Pfam" id="PF13640">
    <property type="entry name" value="2OG-FeII_Oxy_3"/>
    <property type="match status" value="1"/>
</dbReference>
<dbReference type="Gene3D" id="2.60.120.620">
    <property type="entry name" value="q2cbj1_9rhob like domain"/>
    <property type="match status" value="1"/>
</dbReference>
<name>A0A1Y2BDU5_9TREE</name>
<comment type="caution">
    <text evidence="7">The sequence shown here is derived from an EMBL/GenBank/DDBJ whole genome shotgun (WGS) entry which is preliminary data.</text>
</comment>
<evidence type="ECO:0000256" key="2">
    <source>
        <dbReference type="ARBA" id="ARBA00022723"/>
    </source>
</evidence>
<dbReference type="GO" id="GO:0005783">
    <property type="term" value="C:endoplasmic reticulum"/>
    <property type="evidence" value="ECO:0007669"/>
    <property type="project" value="TreeGrafter"/>
</dbReference>
<gene>
    <name evidence="7" type="ORF">BCR39DRAFT_520689</name>
</gene>
<evidence type="ECO:0000259" key="6">
    <source>
        <dbReference type="SMART" id="SM00702"/>
    </source>
</evidence>
<dbReference type="AlphaFoldDB" id="A0A1Y2BDU5"/>
<sequence length="227" mass="25427">MPIPFPNLVTNREIPLVEVVPQQIYTLDGVLSPCTLKDLLAWSSSLSLDPPKPPAKGEAERTSRRAALPSSEIASSLLSILSPYLARLDPNLKQPYLLSPNIRIYHYPPSSFFKPHYDTPQLDLTSRRLSCWTVLIYLSDGVRGGGTTFHLDTHDLPIKKNKTKNKAKMKMGEEKEKEKEKVAVTVQPKAGRILFHWHGIQRGGCLLHQGDEVLGGDKWVLRTDVLS</sequence>
<organism evidence="7 8">
    <name type="scientific">Naematelia encephala</name>
    <dbReference type="NCBI Taxonomy" id="71784"/>
    <lineage>
        <taxon>Eukaryota</taxon>
        <taxon>Fungi</taxon>
        <taxon>Dikarya</taxon>
        <taxon>Basidiomycota</taxon>
        <taxon>Agaricomycotina</taxon>
        <taxon>Tremellomycetes</taxon>
        <taxon>Tremellales</taxon>
        <taxon>Naemateliaceae</taxon>
        <taxon>Naematelia</taxon>
    </lineage>
</organism>
<keyword evidence="5" id="KW-0408">Iron</keyword>
<keyword evidence="8" id="KW-1185">Reference proteome</keyword>
<feature type="domain" description="Prolyl 4-hydroxylase alpha subunit" evidence="6">
    <location>
        <begin position="22"/>
        <end position="226"/>
    </location>
</feature>
<keyword evidence="4" id="KW-0560">Oxidoreductase</keyword>
<evidence type="ECO:0000313" key="8">
    <source>
        <dbReference type="Proteomes" id="UP000193986"/>
    </source>
</evidence>
<dbReference type="PANTHER" id="PTHR10869">
    <property type="entry name" value="PROLYL 4-HYDROXYLASE ALPHA SUBUNIT"/>
    <property type="match status" value="1"/>
</dbReference>
<dbReference type="OrthoDB" id="69177at2759"/>
<comment type="cofactor">
    <cofactor evidence="1">
        <name>L-ascorbate</name>
        <dbReference type="ChEBI" id="CHEBI:38290"/>
    </cofactor>
</comment>
<keyword evidence="2" id="KW-0479">Metal-binding</keyword>